<dbReference type="InterPro" id="IPR011250">
    <property type="entry name" value="OMP/PagP_B-barrel"/>
</dbReference>
<feature type="signal peptide" evidence="1">
    <location>
        <begin position="1"/>
        <end position="21"/>
    </location>
</feature>
<keyword evidence="3" id="KW-1185">Reference proteome</keyword>
<evidence type="ECO:0000256" key="1">
    <source>
        <dbReference type="SAM" id="SignalP"/>
    </source>
</evidence>
<comment type="caution">
    <text evidence="2">The sequence shown here is derived from an EMBL/GenBank/DDBJ whole genome shotgun (WGS) entry which is preliminary data.</text>
</comment>
<name>A0ABV9T3U0_9BACT</name>
<evidence type="ECO:0000313" key="2">
    <source>
        <dbReference type="EMBL" id="MFC4873253.1"/>
    </source>
</evidence>
<protein>
    <recommendedName>
        <fullName evidence="4">Outer membrane protein beta-barrel domain-containing protein</fullName>
    </recommendedName>
</protein>
<sequence length="156" mass="17695">MKNIILFLCFLVLSFSTVAQYQGQYRLQYGHDFGLGSGLTGVNFVGEYFPIDNISFAPSFSILLPASGKASQLHIDGRYYFQEEAVQLYGLIGYANFRRRLEFDFDDPLYHRGSLNIGGGILYKLMDELGLNGELKFQPQNNGEFIIKIGMSYFIN</sequence>
<feature type="chain" id="PRO_5046792180" description="Outer membrane protein beta-barrel domain-containing protein" evidence="1">
    <location>
        <begin position="22"/>
        <end position="156"/>
    </location>
</feature>
<accession>A0ABV9T3U0</accession>
<dbReference type="Gene3D" id="2.40.160.20">
    <property type="match status" value="1"/>
</dbReference>
<dbReference type="Proteomes" id="UP001595818">
    <property type="component" value="Unassembled WGS sequence"/>
</dbReference>
<dbReference type="RefSeq" id="WP_377065924.1">
    <property type="nucleotide sequence ID" value="NZ_JBHSJJ010000009.1"/>
</dbReference>
<dbReference type="SUPFAM" id="SSF56925">
    <property type="entry name" value="OMPA-like"/>
    <property type="match status" value="1"/>
</dbReference>
<reference evidence="3" key="1">
    <citation type="journal article" date="2019" name="Int. J. Syst. Evol. Microbiol.">
        <title>The Global Catalogue of Microorganisms (GCM) 10K type strain sequencing project: providing services to taxonomists for standard genome sequencing and annotation.</title>
        <authorList>
            <consortium name="The Broad Institute Genomics Platform"/>
            <consortium name="The Broad Institute Genome Sequencing Center for Infectious Disease"/>
            <person name="Wu L."/>
            <person name="Ma J."/>
        </authorList>
    </citation>
    <scope>NUCLEOTIDE SEQUENCE [LARGE SCALE GENOMIC DNA]</scope>
    <source>
        <strain evidence="3">CGMCC 4.7466</strain>
    </source>
</reference>
<organism evidence="2 3">
    <name type="scientific">Negadavirga shengliensis</name>
    <dbReference type="NCBI Taxonomy" id="1389218"/>
    <lineage>
        <taxon>Bacteria</taxon>
        <taxon>Pseudomonadati</taxon>
        <taxon>Bacteroidota</taxon>
        <taxon>Cytophagia</taxon>
        <taxon>Cytophagales</taxon>
        <taxon>Cyclobacteriaceae</taxon>
        <taxon>Negadavirga</taxon>
    </lineage>
</organism>
<evidence type="ECO:0008006" key="4">
    <source>
        <dbReference type="Google" id="ProtNLM"/>
    </source>
</evidence>
<proteinExistence type="predicted"/>
<keyword evidence="1" id="KW-0732">Signal</keyword>
<dbReference type="EMBL" id="JBHSJJ010000009">
    <property type="protein sequence ID" value="MFC4873253.1"/>
    <property type="molecule type" value="Genomic_DNA"/>
</dbReference>
<gene>
    <name evidence="2" type="ORF">ACFPFU_16250</name>
</gene>
<evidence type="ECO:0000313" key="3">
    <source>
        <dbReference type="Proteomes" id="UP001595818"/>
    </source>
</evidence>